<feature type="domain" description="NADPH-dependent 7-cyano-7-deazaguanine reductase N-terminal" evidence="6">
    <location>
        <begin position="17"/>
        <end position="124"/>
    </location>
</feature>
<evidence type="ECO:0000313" key="8">
    <source>
        <dbReference type="Proteomes" id="UP000283474"/>
    </source>
</evidence>
<comment type="subcellular location">
    <subcellularLocation>
        <location evidence="5">Cytoplasm</location>
    </subcellularLocation>
</comment>
<evidence type="ECO:0000256" key="3">
    <source>
        <dbReference type="ARBA" id="ARBA00022857"/>
    </source>
</evidence>
<dbReference type="PANTHER" id="PTHR34354:SF1">
    <property type="entry name" value="NADPH-DEPENDENT 7-CYANO-7-DEAZAGUANINE REDUCTASE"/>
    <property type="match status" value="1"/>
</dbReference>
<dbReference type="InterPro" id="IPR029139">
    <property type="entry name" value="QueF_N"/>
</dbReference>
<dbReference type="RefSeq" id="WP_128354664.1">
    <property type="nucleotide sequence ID" value="NZ_CP022987.1"/>
</dbReference>
<feature type="active site" description="Thioimide intermediate" evidence="5">
    <location>
        <position position="182"/>
    </location>
</feature>
<dbReference type="UniPathway" id="UPA00392"/>
<organism evidence="7 8">
    <name type="scientific">Pollutimonas thiosulfatoxidans</name>
    <dbReference type="NCBI Taxonomy" id="2028345"/>
    <lineage>
        <taxon>Bacteria</taxon>
        <taxon>Pseudomonadati</taxon>
        <taxon>Pseudomonadota</taxon>
        <taxon>Betaproteobacteria</taxon>
        <taxon>Burkholderiales</taxon>
        <taxon>Alcaligenaceae</taxon>
        <taxon>Pollutimonas</taxon>
    </lineage>
</organism>
<dbReference type="EMBL" id="CP022987">
    <property type="protein sequence ID" value="QAA93621.1"/>
    <property type="molecule type" value="Genomic_DNA"/>
</dbReference>
<dbReference type="InterPro" id="IPR043133">
    <property type="entry name" value="GTP-CH-I_C/QueF"/>
</dbReference>
<comment type="catalytic activity">
    <reaction evidence="5">
        <text>7-aminomethyl-7-carbaguanine + 2 NADP(+) = 7-cyano-7-carbaguanine + 2 NADPH + 3 H(+)</text>
        <dbReference type="Rhea" id="RHEA:13409"/>
        <dbReference type="ChEBI" id="CHEBI:15378"/>
        <dbReference type="ChEBI" id="CHEBI:45075"/>
        <dbReference type="ChEBI" id="CHEBI:57783"/>
        <dbReference type="ChEBI" id="CHEBI:58349"/>
        <dbReference type="ChEBI" id="CHEBI:58703"/>
        <dbReference type="EC" id="1.7.1.13"/>
    </reaction>
</comment>
<dbReference type="KEGG" id="pus:CKA81_07050"/>
<evidence type="ECO:0000256" key="1">
    <source>
        <dbReference type="ARBA" id="ARBA00022490"/>
    </source>
</evidence>
<dbReference type="OrthoDB" id="9789995at2"/>
<keyword evidence="3 5" id="KW-0521">NADP</keyword>
<dbReference type="Pfam" id="PF14819">
    <property type="entry name" value="QueF_N"/>
    <property type="match status" value="1"/>
</dbReference>
<feature type="active site" description="Proton donor" evidence="5">
    <location>
        <position position="189"/>
    </location>
</feature>
<keyword evidence="2 5" id="KW-0671">Queuosine biosynthesis</keyword>
<comment type="similarity">
    <text evidence="5">Belongs to the GTP cyclohydrolase I family. QueF type 2 subfamily.</text>
</comment>
<dbReference type="GO" id="GO:0008616">
    <property type="term" value="P:tRNA queuosine(34) biosynthetic process"/>
    <property type="evidence" value="ECO:0007669"/>
    <property type="project" value="UniProtKB-UniRule"/>
</dbReference>
<dbReference type="AlphaFoldDB" id="A0A410GBG1"/>
<evidence type="ECO:0000313" key="7">
    <source>
        <dbReference type="EMBL" id="QAA93621.1"/>
    </source>
</evidence>
<comment type="function">
    <text evidence="5">Catalyzes the NADPH-dependent reduction of 7-cyano-7-deazaguanine (preQ0) to 7-aminomethyl-7-deazaguanine (preQ1).</text>
</comment>
<dbReference type="GO" id="GO:0005737">
    <property type="term" value="C:cytoplasm"/>
    <property type="evidence" value="ECO:0007669"/>
    <property type="project" value="UniProtKB-SubCell"/>
</dbReference>
<dbReference type="GO" id="GO:0033739">
    <property type="term" value="F:preQ1 synthase activity"/>
    <property type="evidence" value="ECO:0007669"/>
    <property type="project" value="UniProtKB-UniRule"/>
</dbReference>
<comment type="pathway">
    <text evidence="5">tRNA modification; tRNA-queuosine biosynthesis.</text>
</comment>
<dbReference type="HAMAP" id="MF_00817">
    <property type="entry name" value="QueF_type2"/>
    <property type="match status" value="1"/>
</dbReference>
<name>A0A410GBG1_9BURK</name>
<dbReference type="Gene3D" id="3.30.1130.10">
    <property type="match status" value="2"/>
</dbReference>
<dbReference type="Proteomes" id="UP000283474">
    <property type="component" value="Chromosome"/>
</dbReference>
<keyword evidence="1 5" id="KW-0963">Cytoplasm</keyword>
<dbReference type="PANTHER" id="PTHR34354">
    <property type="entry name" value="NADPH-DEPENDENT 7-CYANO-7-DEAZAGUANINE REDUCTASE"/>
    <property type="match status" value="1"/>
</dbReference>
<sequence>MQDTHLAHAPLGQDVVYPVTYDAGLLFPIERARNRQQLNIPSVWHGADIWNAYELSWLDARGKPVVAIGRFVFDHSSPRLIESKSFKLYLNSFNEERQQDEATVRGTLQRDLERACGGPVEVSLQRLGDGQALQCAPMDGISIDGADIEISAYEPTPGLLQCVADAPQVTETLTSDLLKSNCPVTGQPDWGSVQVRYTGPRIDRDALLRYIVSLRRHTEFHEHCVEKMYCDIWQACQPESLFVYARYTRRGGLDINPWRSSAATTVVDARTPRQ</sequence>
<dbReference type="Pfam" id="PF14489">
    <property type="entry name" value="QueF"/>
    <property type="match status" value="1"/>
</dbReference>
<comment type="subunit">
    <text evidence="5">Homodimer.</text>
</comment>
<accession>A0A410GBG1</accession>
<evidence type="ECO:0000256" key="2">
    <source>
        <dbReference type="ARBA" id="ARBA00022785"/>
    </source>
</evidence>
<feature type="binding site" evidence="5">
    <location>
        <begin position="250"/>
        <end position="251"/>
    </location>
    <ligand>
        <name>NADPH</name>
        <dbReference type="ChEBI" id="CHEBI:57783"/>
    </ligand>
</feature>
<protein>
    <recommendedName>
        <fullName evidence="5">NADPH-dependent 7-cyano-7-deazaguanine reductase</fullName>
        <ecNumber evidence="5">1.7.1.13</ecNumber>
    </recommendedName>
    <alternativeName>
        <fullName evidence="5">7-cyano-7-carbaguanine reductase</fullName>
    </alternativeName>
    <alternativeName>
        <fullName evidence="5">NADPH-dependent nitrile oxidoreductase</fullName>
    </alternativeName>
    <alternativeName>
        <fullName evidence="5">PreQ(0) reductase</fullName>
    </alternativeName>
</protein>
<evidence type="ECO:0000256" key="4">
    <source>
        <dbReference type="ARBA" id="ARBA00023002"/>
    </source>
</evidence>
<dbReference type="NCBIfam" id="TIGR03138">
    <property type="entry name" value="QueF"/>
    <property type="match status" value="1"/>
</dbReference>
<proteinExistence type="inferred from homology"/>
<dbReference type="EC" id="1.7.1.13" evidence="5"/>
<dbReference type="InterPro" id="IPR029500">
    <property type="entry name" value="QueF"/>
</dbReference>
<feature type="binding site" evidence="5">
    <location>
        <begin position="83"/>
        <end position="84"/>
    </location>
    <ligand>
        <name>NADPH</name>
        <dbReference type="ChEBI" id="CHEBI:57783"/>
    </ligand>
</feature>
<reference evidence="7 8" key="1">
    <citation type="submission" date="2017-08" db="EMBL/GenBank/DDBJ databases">
        <authorList>
            <person name="Park S.-J."/>
            <person name="Kim H."/>
        </authorList>
    </citation>
    <scope>NUCLEOTIDE SEQUENCE [LARGE SCALE GENOMIC DNA]</scope>
    <source>
        <strain evidence="8">ye3</strain>
    </source>
</reference>
<gene>
    <name evidence="5" type="primary">queF</name>
    <name evidence="7" type="ORF">CKA81_07050</name>
</gene>
<dbReference type="SUPFAM" id="SSF55620">
    <property type="entry name" value="Tetrahydrobiopterin biosynthesis enzymes-like"/>
    <property type="match status" value="1"/>
</dbReference>
<evidence type="ECO:0000256" key="5">
    <source>
        <dbReference type="HAMAP-Rule" id="MF_00817"/>
    </source>
</evidence>
<dbReference type="InterPro" id="IPR016428">
    <property type="entry name" value="QueF_type2"/>
</dbReference>
<keyword evidence="8" id="KW-1185">Reference proteome</keyword>
<dbReference type="PIRSF" id="PIRSF004750">
    <property type="entry name" value="Nitrile_oxidored_YqcD_prd"/>
    <property type="match status" value="1"/>
</dbReference>
<feature type="binding site" evidence="5">
    <location>
        <begin position="221"/>
        <end position="222"/>
    </location>
    <ligand>
        <name>substrate</name>
    </ligand>
</feature>
<keyword evidence="4 5" id="KW-0560">Oxidoreductase</keyword>
<evidence type="ECO:0000259" key="6">
    <source>
        <dbReference type="Pfam" id="PF14819"/>
    </source>
</evidence>
<dbReference type="InterPro" id="IPR050084">
    <property type="entry name" value="NADPH_dep_7-cyano-7-deazaG_red"/>
</dbReference>
<feature type="binding site" evidence="5">
    <location>
        <begin position="81"/>
        <end position="83"/>
    </location>
    <ligand>
        <name>substrate</name>
    </ligand>
</feature>